<organism evidence="1 2">
    <name type="scientific">Corallincola spongiicola</name>
    <dbReference type="NCBI Taxonomy" id="2520508"/>
    <lineage>
        <taxon>Bacteria</taxon>
        <taxon>Pseudomonadati</taxon>
        <taxon>Pseudomonadota</taxon>
        <taxon>Gammaproteobacteria</taxon>
        <taxon>Alteromonadales</taxon>
        <taxon>Psychromonadaceae</taxon>
        <taxon>Corallincola</taxon>
    </lineage>
</organism>
<comment type="caution">
    <text evidence="1">The sequence shown here is derived from an EMBL/GenBank/DDBJ whole genome shotgun (WGS) entry which is preliminary data.</text>
</comment>
<evidence type="ECO:0000313" key="2">
    <source>
        <dbReference type="Proteomes" id="UP000292544"/>
    </source>
</evidence>
<keyword evidence="2" id="KW-1185">Reference proteome</keyword>
<protein>
    <submittedName>
        <fullName evidence="1">Uncharacterized protein</fullName>
    </submittedName>
</protein>
<evidence type="ECO:0000313" key="1">
    <source>
        <dbReference type="EMBL" id="TAA48536.1"/>
    </source>
</evidence>
<dbReference type="EMBL" id="SHLY01000001">
    <property type="protein sequence ID" value="TAA48536.1"/>
    <property type="molecule type" value="Genomic_DNA"/>
</dbReference>
<reference evidence="2" key="1">
    <citation type="submission" date="2019-02" db="EMBL/GenBank/DDBJ databases">
        <title>Draft genome sequence of Muricauda sp. 176CP4-71.</title>
        <authorList>
            <person name="Park J.-S."/>
        </authorList>
    </citation>
    <scope>NUCLEOTIDE SEQUENCE [LARGE SCALE GENOMIC DNA]</scope>
    <source>
        <strain evidence="2">176GS2-150</strain>
    </source>
</reference>
<sequence length="60" mass="6424">MGSTFAHQALFGEPVVETASEYRAAESLFFLLNVFAVLLSSRIQKVVKSATRGLSGNGYG</sequence>
<dbReference type="Proteomes" id="UP000292544">
    <property type="component" value="Unassembled WGS sequence"/>
</dbReference>
<proteinExistence type="predicted"/>
<dbReference type="RefSeq" id="WP_130565893.1">
    <property type="nucleotide sequence ID" value="NZ_SHLY01000001.1"/>
</dbReference>
<gene>
    <name evidence="1" type="ORF">EXY25_04765</name>
</gene>
<accession>A0ABY1WUV4</accession>
<name>A0ABY1WUV4_9GAMM</name>